<dbReference type="VEuPathDB" id="FungiDB:jhhlp_001775"/>
<dbReference type="GO" id="GO:0043022">
    <property type="term" value="F:ribosome binding"/>
    <property type="evidence" value="ECO:0007669"/>
    <property type="project" value="TreeGrafter"/>
</dbReference>
<sequence length="308" mass="33127">MSGYVNRLSALNVAALLRLPSKTSPVTTCQELLKDQPSDLGLLLTTVELCLREKNLSAACRLVENYVSQLDSAGSTEQKQLRFTPGLAALLVSLYKSQGRHKSISAYLSRLAVACKNTPEELPNSLLRGIGLWLIRSPTLAEVQLASPAFKVLLEKEPKDDIAEAGFVASIVGSDRAPTATQLLPIENLVDGINVNSLLSGGVVLPSATTAQVKRTFSGDGEKPAKRRRRKLVEGAETGKPLDPERWLPLRDRSSYRPKGKKGKKRTAEATQGGVVKEETIELVGGAGAVKVEKAASAAPKKKRKGRK</sequence>
<evidence type="ECO:0000256" key="3">
    <source>
        <dbReference type="ARBA" id="ARBA00022490"/>
    </source>
</evidence>
<dbReference type="STRING" id="41688.A0A2N3NGS3"/>
<dbReference type="GO" id="GO:0006614">
    <property type="term" value="P:SRP-dependent cotranslational protein targeting to membrane"/>
    <property type="evidence" value="ECO:0007669"/>
    <property type="project" value="InterPro"/>
</dbReference>
<dbReference type="Pfam" id="PF08492">
    <property type="entry name" value="SRP72"/>
    <property type="match status" value="1"/>
</dbReference>
<comment type="caution">
    <text evidence="8">The sequence shown here is derived from an EMBL/GenBank/DDBJ whole genome shotgun (WGS) entry which is preliminary data.</text>
</comment>
<keyword evidence="9" id="KW-1185">Reference proteome</keyword>
<feature type="domain" description="Signal recognition particle SRP72 subunit RNA-binding" evidence="7">
    <location>
        <begin position="221"/>
        <end position="258"/>
    </location>
</feature>
<feature type="compositionally biased region" description="Basic residues" evidence="6">
    <location>
        <begin position="256"/>
        <end position="265"/>
    </location>
</feature>
<evidence type="ECO:0000256" key="4">
    <source>
        <dbReference type="ARBA" id="ARBA00022824"/>
    </source>
</evidence>
<protein>
    <recommendedName>
        <fullName evidence="7">Signal recognition particle SRP72 subunit RNA-binding domain-containing protein</fullName>
    </recommendedName>
</protein>
<keyword evidence="3" id="KW-0963">Cytoplasm</keyword>
<reference evidence="8 9" key="1">
    <citation type="journal article" date="2017" name="G3 (Bethesda)">
        <title>First Draft Genome Sequence of the Pathogenic Fungus Lomentospora prolificans (Formerly Scedosporium prolificans).</title>
        <authorList>
            <person name="Luo R."/>
            <person name="Zimin A."/>
            <person name="Workman R."/>
            <person name="Fan Y."/>
            <person name="Pertea G."/>
            <person name="Grossman N."/>
            <person name="Wear M.P."/>
            <person name="Jia B."/>
            <person name="Miller H."/>
            <person name="Casadevall A."/>
            <person name="Timp W."/>
            <person name="Zhang S.X."/>
            <person name="Salzberg S.L."/>
        </authorList>
    </citation>
    <scope>NUCLEOTIDE SEQUENCE [LARGE SCALE GENOMIC DNA]</scope>
    <source>
        <strain evidence="8 9">JHH-5317</strain>
    </source>
</reference>
<accession>A0A2N3NGS3</accession>
<dbReference type="Proteomes" id="UP000233524">
    <property type="component" value="Unassembled WGS sequence"/>
</dbReference>
<evidence type="ECO:0000313" key="8">
    <source>
        <dbReference type="EMBL" id="PKS11624.1"/>
    </source>
</evidence>
<gene>
    <name evidence="8" type="ORF">jhhlp_001775</name>
</gene>
<keyword evidence="4" id="KW-0256">Endoplasmic reticulum</keyword>
<proteinExistence type="predicted"/>
<dbReference type="InParanoid" id="A0A2N3NGS3"/>
<dbReference type="InterPro" id="IPR026270">
    <property type="entry name" value="SRP72"/>
</dbReference>
<dbReference type="GO" id="GO:0008312">
    <property type="term" value="F:7S RNA binding"/>
    <property type="evidence" value="ECO:0007669"/>
    <property type="project" value="InterPro"/>
</dbReference>
<evidence type="ECO:0000256" key="5">
    <source>
        <dbReference type="ARBA" id="ARBA00023274"/>
    </source>
</evidence>
<dbReference type="OrthoDB" id="5421607at2759"/>
<dbReference type="PANTHER" id="PTHR14094">
    <property type="entry name" value="SIGNAL RECOGNITION PARTICLE 72"/>
    <property type="match status" value="1"/>
</dbReference>
<dbReference type="GO" id="GO:0005786">
    <property type="term" value="C:signal recognition particle, endoplasmic reticulum targeting"/>
    <property type="evidence" value="ECO:0007669"/>
    <property type="project" value="TreeGrafter"/>
</dbReference>
<dbReference type="EMBL" id="NLAX01000006">
    <property type="protein sequence ID" value="PKS11624.1"/>
    <property type="molecule type" value="Genomic_DNA"/>
</dbReference>
<evidence type="ECO:0000256" key="6">
    <source>
        <dbReference type="SAM" id="MobiDB-lite"/>
    </source>
</evidence>
<dbReference type="PANTHER" id="PTHR14094:SF9">
    <property type="entry name" value="SIGNAL RECOGNITION PARTICLE SUBUNIT SRP72"/>
    <property type="match status" value="1"/>
</dbReference>
<feature type="compositionally biased region" description="Basic and acidic residues" evidence="6">
    <location>
        <begin position="240"/>
        <end position="255"/>
    </location>
</feature>
<keyword evidence="5" id="KW-0687">Ribonucleoprotein</keyword>
<name>A0A2N3NGS3_9PEZI</name>
<feature type="region of interest" description="Disordered" evidence="6">
    <location>
        <begin position="289"/>
        <end position="308"/>
    </location>
</feature>
<feature type="region of interest" description="Disordered" evidence="6">
    <location>
        <begin position="217"/>
        <end position="275"/>
    </location>
</feature>
<evidence type="ECO:0000256" key="2">
    <source>
        <dbReference type="ARBA" id="ARBA00004496"/>
    </source>
</evidence>
<organism evidence="8 9">
    <name type="scientific">Lomentospora prolificans</name>
    <dbReference type="NCBI Taxonomy" id="41688"/>
    <lineage>
        <taxon>Eukaryota</taxon>
        <taxon>Fungi</taxon>
        <taxon>Dikarya</taxon>
        <taxon>Ascomycota</taxon>
        <taxon>Pezizomycotina</taxon>
        <taxon>Sordariomycetes</taxon>
        <taxon>Hypocreomycetidae</taxon>
        <taxon>Microascales</taxon>
        <taxon>Microascaceae</taxon>
        <taxon>Lomentospora</taxon>
    </lineage>
</organism>
<evidence type="ECO:0000313" key="9">
    <source>
        <dbReference type="Proteomes" id="UP000233524"/>
    </source>
</evidence>
<evidence type="ECO:0000259" key="7">
    <source>
        <dbReference type="Pfam" id="PF08492"/>
    </source>
</evidence>
<comment type="subcellular location">
    <subcellularLocation>
        <location evidence="2">Cytoplasm</location>
    </subcellularLocation>
    <subcellularLocation>
        <location evidence="1">Endoplasmic reticulum</location>
    </subcellularLocation>
</comment>
<dbReference type="AlphaFoldDB" id="A0A2N3NGS3"/>
<dbReference type="GO" id="GO:0005783">
    <property type="term" value="C:endoplasmic reticulum"/>
    <property type="evidence" value="ECO:0007669"/>
    <property type="project" value="UniProtKB-SubCell"/>
</dbReference>
<dbReference type="InterPro" id="IPR013699">
    <property type="entry name" value="Signal_recog_part_SRP72_RNA-bd"/>
</dbReference>
<evidence type="ECO:0000256" key="1">
    <source>
        <dbReference type="ARBA" id="ARBA00004240"/>
    </source>
</evidence>